<dbReference type="EMBL" id="KZ989657">
    <property type="protein sequence ID" value="RKP25684.1"/>
    <property type="molecule type" value="Genomic_DNA"/>
</dbReference>
<evidence type="ECO:0000256" key="3">
    <source>
        <dbReference type="ARBA" id="ARBA00022448"/>
    </source>
</evidence>
<evidence type="ECO:0000256" key="1">
    <source>
        <dbReference type="ARBA" id="ARBA00004141"/>
    </source>
</evidence>
<evidence type="ECO:0000256" key="6">
    <source>
        <dbReference type="ARBA" id="ARBA00023136"/>
    </source>
</evidence>
<keyword evidence="3 7" id="KW-0813">Transport</keyword>
<keyword evidence="4 9" id="KW-0812">Transmembrane</keyword>
<feature type="transmembrane region" description="Helical" evidence="9">
    <location>
        <begin position="355"/>
        <end position="377"/>
    </location>
</feature>
<feature type="region of interest" description="Disordered" evidence="8">
    <location>
        <begin position="1"/>
        <end position="23"/>
    </location>
</feature>
<dbReference type="SUPFAM" id="SSF103473">
    <property type="entry name" value="MFS general substrate transporter"/>
    <property type="match status" value="1"/>
</dbReference>
<dbReference type="NCBIfam" id="TIGR00879">
    <property type="entry name" value="SP"/>
    <property type="match status" value="1"/>
</dbReference>
<keyword evidence="12" id="KW-1185">Reference proteome</keyword>
<dbReference type="GO" id="GO:0015149">
    <property type="term" value="F:hexose transmembrane transporter activity"/>
    <property type="evidence" value="ECO:0007669"/>
    <property type="project" value="TreeGrafter"/>
</dbReference>
<evidence type="ECO:0000256" key="4">
    <source>
        <dbReference type="ARBA" id="ARBA00022692"/>
    </source>
</evidence>
<dbReference type="PROSITE" id="PS00216">
    <property type="entry name" value="SUGAR_TRANSPORT_1"/>
    <property type="match status" value="1"/>
</dbReference>
<keyword evidence="6 9" id="KW-0472">Membrane</keyword>
<feature type="compositionally biased region" description="Basic and acidic residues" evidence="8">
    <location>
        <begin position="13"/>
        <end position="23"/>
    </location>
</feature>
<feature type="transmembrane region" description="Helical" evidence="9">
    <location>
        <begin position="290"/>
        <end position="313"/>
    </location>
</feature>
<keyword evidence="5 9" id="KW-1133">Transmembrane helix</keyword>
<accession>A0A4P9YZZ4</accession>
<dbReference type="PROSITE" id="PS00217">
    <property type="entry name" value="SUGAR_TRANSPORT_2"/>
    <property type="match status" value="1"/>
</dbReference>
<dbReference type="PRINTS" id="PR00171">
    <property type="entry name" value="SUGRTRNSPORT"/>
</dbReference>
<dbReference type="InterPro" id="IPR005829">
    <property type="entry name" value="Sugar_transporter_CS"/>
</dbReference>
<dbReference type="PANTHER" id="PTHR23503">
    <property type="entry name" value="SOLUTE CARRIER FAMILY 2"/>
    <property type="match status" value="1"/>
</dbReference>
<dbReference type="Proteomes" id="UP000278143">
    <property type="component" value="Unassembled WGS sequence"/>
</dbReference>
<evidence type="ECO:0000256" key="8">
    <source>
        <dbReference type="SAM" id="MobiDB-lite"/>
    </source>
</evidence>
<name>A0A4P9YZZ4_9FUNG</name>
<feature type="transmembrane region" description="Helical" evidence="9">
    <location>
        <begin position="418"/>
        <end position="440"/>
    </location>
</feature>
<evidence type="ECO:0000259" key="10">
    <source>
        <dbReference type="PROSITE" id="PS50850"/>
    </source>
</evidence>
<evidence type="ECO:0000256" key="7">
    <source>
        <dbReference type="RuleBase" id="RU003346"/>
    </source>
</evidence>
<dbReference type="Gene3D" id="1.20.1250.20">
    <property type="entry name" value="MFS general substrate transporter like domains"/>
    <property type="match status" value="1"/>
</dbReference>
<proteinExistence type="inferred from homology"/>
<dbReference type="AlphaFoldDB" id="A0A4P9YZZ4"/>
<comment type="similarity">
    <text evidence="2 7">Belongs to the major facilitator superfamily. Sugar transporter (TC 2.A.1.1) family.</text>
</comment>
<feature type="transmembrane region" description="Helical" evidence="9">
    <location>
        <begin position="383"/>
        <end position="406"/>
    </location>
</feature>
<dbReference type="OrthoDB" id="4540492at2759"/>
<feature type="domain" description="Major facilitator superfamily (MFS) profile" evidence="10">
    <location>
        <begin position="37"/>
        <end position="471"/>
    </location>
</feature>
<dbReference type="InterPro" id="IPR005828">
    <property type="entry name" value="MFS_sugar_transport-like"/>
</dbReference>
<evidence type="ECO:0000313" key="11">
    <source>
        <dbReference type="EMBL" id="RKP25684.1"/>
    </source>
</evidence>
<comment type="subcellular location">
    <subcellularLocation>
        <location evidence="1">Membrane</location>
        <topology evidence="1">Multi-pass membrane protein</topology>
    </subcellularLocation>
</comment>
<feature type="transmembrane region" description="Helical" evidence="9">
    <location>
        <begin position="144"/>
        <end position="165"/>
    </location>
</feature>
<dbReference type="Pfam" id="PF00083">
    <property type="entry name" value="Sugar_tr"/>
    <property type="match status" value="1"/>
</dbReference>
<dbReference type="InterPro" id="IPR020846">
    <property type="entry name" value="MFS_dom"/>
</dbReference>
<dbReference type="GO" id="GO:0016020">
    <property type="term" value="C:membrane"/>
    <property type="evidence" value="ECO:0007669"/>
    <property type="project" value="UniProtKB-SubCell"/>
</dbReference>
<feature type="transmembrane region" description="Helical" evidence="9">
    <location>
        <begin position="87"/>
        <end position="107"/>
    </location>
</feature>
<gene>
    <name evidence="11" type="ORF">SYNPS1DRAFT_22402</name>
</gene>
<protein>
    <submittedName>
        <fullName evidence="11">General substrate transporter</fullName>
    </submittedName>
</protein>
<feature type="transmembrane region" description="Helical" evidence="9">
    <location>
        <begin position="205"/>
        <end position="227"/>
    </location>
</feature>
<dbReference type="PROSITE" id="PS50850">
    <property type="entry name" value="MFS"/>
    <property type="match status" value="1"/>
</dbReference>
<evidence type="ECO:0000256" key="5">
    <source>
        <dbReference type="ARBA" id="ARBA00022989"/>
    </source>
</evidence>
<evidence type="ECO:0000256" key="9">
    <source>
        <dbReference type="SAM" id="Phobius"/>
    </source>
</evidence>
<dbReference type="InterPro" id="IPR045263">
    <property type="entry name" value="GLUT"/>
</dbReference>
<feature type="transmembrane region" description="Helical" evidence="9">
    <location>
        <begin position="177"/>
        <end position="199"/>
    </location>
</feature>
<reference evidence="12" key="1">
    <citation type="journal article" date="2018" name="Nat. Microbiol.">
        <title>Leveraging single-cell genomics to expand the fungal tree of life.</title>
        <authorList>
            <person name="Ahrendt S.R."/>
            <person name="Quandt C.A."/>
            <person name="Ciobanu D."/>
            <person name="Clum A."/>
            <person name="Salamov A."/>
            <person name="Andreopoulos B."/>
            <person name="Cheng J.F."/>
            <person name="Woyke T."/>
            <person name="Pelin A."/>
            <person name="Henrissat B."/>
            <person name="Reynolds N.K."/>
            <person name="Benny G.L."/>
            <person name="Smith M.E."/>
            <person name="James T.Y."/>
            <person name="Grigoriev I.V."/>
        </authorList>
    </citation>
    <scope>NUCLEOTIDE SEQUENCE [LARGE SCALE GENOMIC DNA]</scope>
    <source>
        <strain evidence="12">Benny S71-1</strain>
    </source>
</reference>
<dbReference type="InterPro" id="IPR036259">
    <property type="entry name" value="MFS_trans_sf"/>
</dbReference>
<feature type="transmembrane region" description="Helical" evidence="9">
    <location>
        <begin position="325"/>
        <end position="348"/>
    </location>
</feature>
<feature type="transmembrane region" description="Helical" evidence="9">
    <location>
        <begin position="446"/>
        <end position="467"/>
    </location>
</feature>
<dbReference type="InterPro" id="IPR003663">
    <property type="entry name" value="Sugar/inositol_transpt"/>
</dbReference>
<sequence>MATTTADNTTRNKRGEAGHSGEADSREATWTMYSFFCASSAALSAFNNGYNIGSPNAPELVIRACQSVDISKRGGTFPGCTPMSTGLWGFAIGGFALGGLLGSFFLASPLMSRIGRRNTLIVSSIIYVVAGLLMALSPVPAQLIVGRIVVGIATGIGSVTAPVYVGEVATIKRRGMFGSLIQLFLVVGILVAQVLGLVLSTAAGWRLLLGLTIVPAVIQALMLCVCVESPPSLAARGRTDAATAALMRLRKGYDTTAEMDAIIESQKRNETDGEASMSMIQLLKSPMRKIVFIAFAIHALQQLTGINSVFFYSTGMFTGAFGAETARAVTVGIGALNVGMTFVSSALVERAGRKSLVLASLAGMTLMSLLVVLGSIFHQNVAVIVAVFLFVAVFAIGLGPIPWLILPELFPTKAVGAASSMAIAVNWLCNCCVSLLFPLINEGLESYSYLVFVVTGAVGFIFIWYSLTDTKGKTVEQVQAELLGHSNAAAADPATSAATIRTEKS</sequence>
<evidence type="ECO:0000313" key="12">
    <source>
        <dbReference type="Proteomes" id="UP000278143"/>
    </source>
</evidence>
<evidence type="ECO:0000256" key="2">
    <source>
        <dbReference type="ARBA" id="ARBA00010992"/>
    </source>
</evidence>
<organism evidence="11 12">
    <name type="scientific">Syncephalis pseudoplumigaleata</name>
    <dbReference type="NCBI Taxonomy" id="1712513"/>
    <lineage>
        <taxon>Eukaryota</taxon>
        <taxon>Fungi</taxon>
        <taxon>Fungi incertae sedis</taxon>
        <taxon>Zoopagomycota</taxon>
        <taxon>Zoopagomycotina</taxon>
        <taxon>Zoopagomycetes</taxon>
        <taxon>Zoopagales</taxon>
        <taxon>Piptocephalidaceae</taxon>
        <taxon>Syncephalis</taxon>
    </lineage>
</organism>
<feature type="transmembrane region" description="Helical" evidence="9">
    <location>
        <begin position="119"/>
        <end position="138"/>
    </location>
</feature>
<dbReference type="PANTHER" id="PTHR23503:SF8">
    <property type="entry name" value="FACILITATED GLUCOSE TRANSPORTER PROTEIN 1"/>
    <property type="match status" value="1"/>
</dbReference>